<feature type="domain" description="DUF1023" evidence="2">
    <location>
        <begin position="71"/>
        <end position="241"/>
    </location>
</feature>
<dbReference type="Pfam" id="PF06259">
    <property type="entry name" value="Abhydrolase_8"/>
    <property type="match status" value="1"/>
</dbReference>
<dbReference type="EMBL" id="BAAARE010000009">
    <property type="protein sequence ID" value="GAA2485181.1"/>
    <property type="molecule type" value="Genomic_DNA"/>
</dbReference>
<sequence>MDRRRHRHRRHAATTRPSRGTLRGTLRDRLGLVAVTLLTLLLGAAPAVGQSISDGTPVDVAGPTARVLSSDAHGQGRVVEVFGDLHRARHVAVLVPGVGWTGPLLRDERGAGRRHPAVQARTLLAEMQRTDPRTPAAVVVWLDYDPPAGLDADAARSDRAVDGAPRLVSFVDHLLRSATVSLVCHSYGSVVCAHAAPHVHVSALVAIGSPGMDVWTRSALHTTATVWAGIAADDPIGVVPHTRVDGFGHAADPTAPAFGAESLPVGDSRGHNGYLAAGTESLHAIALIASGRGATVSPAVTRGPLQTGSASP</sequence>
<feature type="compositionally biased region" description="Basic residues" evidence="1">
    <location>
        <begin position="1"/>
        <end position="13"/>
    </location>
</feature>
<proteinExistence type="predicted"/>
<comment type="caution">
    <text evidence="3">The sequence shown here is derived from an EMBL/GenBank/DDBJ whole genome shotgun (WGS) entry which is preliminary data.</text>
</comment>
<feature type="region of interest" description="Disordered" evidence="1">
    <location>
        <begin position="1"/>
        <end position="22"/>
    </location>
</feature>
<dbReference type="SUPFAM" id="SSF53474">
    <property type="entry name" value="alpha/beta-Hydrolases"/>
    <property type="match status" value="1"/>
</dbReference>
<gene>
    <name evidence="3" type="ORF">GCM10009858_23790</name>
</gene>
<dbReference type="Gene3D" id="3.40.50.1820">
    <property type="entry name" value="alpha/beta hydrolase"/>
    <property type="match status" value="1"/>
</dbReference>
<evidence type="ECO:0000256" key="1">
    <source>
        <dbReference type="SAM" id="MobiDB-lite"/>
    </source>
</evidence>
<evidence type="ECO:0000313" key="4">
    <source>
        <dbReference type="Proteomes" id="UP001500730"/>
    </source>
</evidence>
<dbReference type="InterPro" id="IPR029058">
    <property type="entry name" value="AB_hydrolase_fold"/>
</dbReference>
<keyword evidence="4" id="KW-1185">Reference proteome</keyword>
<organism evidence="3 4">
    <name type="scientific">Terrabacter carboxydivorans</name>
    <dbReference type="NCBI Taxonomy" id="619730"/>
    <lineage>
        <taxon>Bacteria</taxon>
        <taxon>Bacillati</taxon>
        <taxon>Actinomycetota</taxon>
        <taxon>Actinomycetes</taxon>
        <taxon>Micrococcales</taxon>
        <taxon>Intrasporangiaceae</taxon>
        <taxon>Terrabacter</taxon>
    </lineage>
</organism>
<evidence type="ECO:0000259" key="2">
    <source>
        <dbReference type="Pfam" id="PF06259"/>
    </source>
</evidence>
<accession>A0ABP5YQ64</accession>
<dbReference type="InterPro" id="IPR010427">
    <property type="entry name" value="DUF1023"/>
</dbReference>
<reference evidence="4" key="1">
    <citation type="journal article" date="2019" name="Int. J. Syst. Evol. Microbiol.">
        <title>The Global Catalogue of Microorganisms (GCM) 10K type strain sequencing project: providing services to taxonomists for standard genome sequencing and annotation.</title>
        <authorList>
            <consortium name="The Broad Institute Genomics Platform"/>
            <consortium name="The Broad Institute Genome Sequencing Center for Infectious Disease"/>
            <person name="Wu L."/>
            <person name="Ma J."/>
        </authorList>
    </citation>
    <scope>NUCLEOTIDE SEQUENCE [LARGE SCALE GENOMIC DNA]</scope>
    <source>
        <strain evidence="4">JCM 16259</strain>
    </source>
</reference>
<name>A0ABP5YQ64_9MICO</name>
<evidence type="ECO:0000313" key="3">
    <source>
        <dbReference type="EMBL" id="GAA2485181.1"/>
    </source>
</evidence>
<dbReference type="RefSeq" id="WP_344255121.1">
    <property type="nucleotide sequence ID" value="NZ_BAAARE010000009.1"/>
</dbReference>
<dbReference type="Proteomes" id="UP001500730">
    <property type="component" value="Unassembled WGS sequence"/>
</dbReference>
<protein>
    <recommendedName>
        <fullName evidence="2">DUF1023 domain-containing protein</fullName>
    </recommendedName>
</protein>